<dbReference type="NCBIfam" id="TIGR00061">
    <property type="entry name" value="L21"/>
    <property type="match status" value="1"/>
</dbReference>
<keyword evidence="4 5" id="KW-0699">rRNA-binding</keyword>
<accession>A0A518AYR0</accession>
<feature type="compositionally biased region" description="Polar residues" evidence="6">
    <location>
        <begin position="95"/>
        <end position="105"/>
    </location>
</feature>
<sequence>MYAVVDINSRQYIVEEGQRLLVDLQQDSPGESVEFDRVLLLGGQDDGTVVGKPTIEGAKVVADIVDHQRLKKIQVRTYKRRKNFRRHKGHRQPMTEVQISKIVTP</sequence>
<evidence type="ECO:0000313" key="7">
    <source>
        <dbReference type="EMBL" id="QDU59861.1"/>
    </source>
</evidence>
<dbReference type="GO" id="GO:0019843">
    <property type="term" value="F:rRNA binding"/>
    <property type="evidence" value="ECO:0007669"/>
    <property type="project" value="UniProtKB-UniRule"/>
</dbReference>
<evidence type="ECO:0000256" key="3">
    <source>
        <dbReference type="ARBA" id="ARBA00023274"/>
    </source>
</evidence>
<evidence type="ECO:0000256" key="5">
    <source>
        <dbReference type="RuleBase" id="RU000562"/>
    </source>
</evidence>
<comment type="subunit">
    <text evidence="4">Part of the 50S ribosomal subunit. Contacts protein L20.</text>
</comment>
<dbReference type="Proteomes" id="UP000317093">
    <property type="component" value="Chromosome"/>
</dbReference>
<dbReference type="EMBL" id="CP036279">
    <property type="protein sequence ID" value="QDU59861.1"/>
    <property type="molecule type" value="Genomic_DNA"/>
</dbReference>
<dbReference type="GO" id="GO:0006412">
    <property type="term" value="P:translation"/>
    <property type="evidence" value="ECO:0007669"/>
    <property type="project" value="UniProtKB-UniRule"/>
</dbReference>
<dbReference type="OrthoDB" id="9813334at2"/>
<organism evidence="7 8">
    <name type="scientific">Kolteria novifilia</name>
    <dbReference type="NCBI Taxonomy" id="2527975"/>
    <lineage>
        <taxon>Bacteria</taxon>
        <taxon>Pseudomonadati</taxon>
        <taxon>Planctomycetota</taxon>
        <taxon>Planctomycetia</taxon>
        <taxon>Kolteriales</taxon>
        <taxon>Kolteriaceae</taxon>
        <taxon>Kolteria</taxon>
    </lineage>
</organism>
<protein>
    <recommendedName>
        <fullName evidence="4">Large ribosomal subunit protein bL21</fullName>
    </recommendedName>
</protein>
<dbReference type="InterPro" id="IPR036164">
    <property type="entry name" value="bL21-like_sf"/>
</dbReference>
<dbReference type="Pfam" id="PF00829">
    <property type="entry name" value="Ribosomal_L21p"/>
    <property type="match status" value="1"/>
</dbReference>
<keyword evidence="2 4" id="KW-0689">Ribosomal protein</keyword>
<dbReference type="GO" id="GO:0005737">
    <property type="term" value="C:cytoplasm"/>
    <property type="evidence" value="ECO:0007669"/>
    <property type="project" value="UniProtKB-ARBA"/>
</dbReference>
<dbReference type="GO" id="GO:0003735">
    <property type="term" value="F:structural constituent of ribosome"/>
    <property type="evidence" value="ECO:0007669"/>
    <property type="project" value="InterPro"/>
</dbReference>
<feature type="region of interest" description="Disordered" evidence="6">
    <location>
        <begin position="84"/>
        <end position="105"/>
    </location>
</feature>
<dbReference type="HAMAP" id="MF_01363">
    <property type="entry name" value="Ribosomal_bL21"/>
    <property type="match status" value="1"/>
</dbReference>
<dbReference type="RefSeq" id="WP_145254818.1">
    <property type="nucleotide sequence ID" value="NZ_CP036279.1"/>
</dbReference>
<evidence type="ECO:0000256" key="1">
    <source>
        <dbReference type="ARBA" id="ARBA00008563"/>
    </source>
</evidence>
<dbReference type="AlphaFoldDB" id="A0A518AYR0"/>
<dbReference type="KEGG" id="knv:Pan216_06940"/>
<dbReference type="PANTHER" id="PTHR21349">
    <property type="entry name" value="50S RIBOSOMAL PROTEIN L21"/>
    <property type="match status" value="1"/>
</dbReference>
<comment type="similarity">
    <text evidence="1 4 5">Belongs to the bacterial ribosomal protein bL21 family.</text>
</comment>
<evidence type="ECO:0000256" key="6">
    <source>
        <dbReference type="SAM" id="MobiDB-lite"/>
    </source>
</evidence>
<gene>
    <name evidence="4 7" type="primary">rplU</name>
    <name evidence="7" type="ORF">Pan216_06940</name>
</gene>
<keyword evidence="8" id="KW-1185">Reference proteome</keyword>
<dbReference type="PANTHER" id="PTHR21349:SF0">
    <property type="entry name" value="LARGE RIBOSOMAL SUBUNIT PROTEIN BL21M"/>
    <property type="match status" value="1"/>
</dbReference>
<dbReference type="InterPro" id="IPR028909">
    <property type="entry name" value="bL21-like"/>
</dbReference>
<comment type="function">
    <text evidence="4 5">This protein binds to 23S rRNA in the presence of protein L20.</text>
</comment>
<name>A0A518AYR0_9BACT</name>
<dbReference type="GO" id="GO:1990904">
    <property type="term" value="C:ribonucleoprotein complex"/>
    <property type="evidence" value="ECO:0007669"/>
    <property type="project" value="UniProtKB-KW"/>
</dbReference>
<reference evidence="7 8" key="1">
    <citation type="submission" date="2019-02" db="EMBL/GenBank/DDBJ databases">
        <title>Deep-cultivation of Planctomycetes and their phenomic and genomic characterization uncovers novel biology.</title>
        <authorList>
            <person name="Wiegand S."/>
            <person name="Jogler M."/>
            <person name="Boedeker C."/>
            <person name="Pinto D."/>
            <person name="Vollmers J."/>
            <person name="Rivas-Marin E."/>
            <person name="Kohn T."/>
            <person name="Peeters S.H."/>
            <person name="Heuer A."/>
            <person name="Rast P."/>
            <person name="Oberbeckmann S."/>
            <person name="Bunk B."/>
            <person name="Jeske O."/>
            <person name="Meyerdierks A."/>
            <person name="Storesund J.E."/>
            <person name="Kallscheuer N."/>
            <person name="Luecker S."/>
            <person name="Lage O.M."/>
            <person name="Pohl T."/>
            <person name="Merkel B.J."/>
            <person name="Hornburger P."/>
            <person name="Mueller R.-W."/>
            <person name="Bruemmer F."/>
            <person name="Labrenz M."/>
            <person name="Spormann A.M."/>
            <person name="Op den Camp H."/>
            <person name="Overmann J."/>
            <person name="Amann R."/>
            <person name="Jetten M.S.M."/>
            <person name="Mascher T."/>
            <person name="Medema M.H."/>
            <person name="Devos D.P."/>
            <person name="Kaster A.-K."/>
            <person name="Ovreas L."/>
            <person name="Rohde M."/>
            <person name="Galperin M.Y."/>
            <person name="Jogler C."/>
        </authorList>
    </citation>
    <scope>NUCLEOTIDE SEQUENCE [LARGE SCALE GENOMIC DNA]</scope>
    <source>
        <strain evidence="7 8">Pan216</strain>
    </source>
</reference>
<dbReference type="InterPro" id="IPR001787">
    <property type="entry name" value="Ribosomal_bL21"/>
</dbReference>
<proteinExistence type="inferred from homology"/>
<dbReference type="SUPFAM" id="SSF141091">
    <property type="entry name" value="L21p-like"/>
    <property type="match status" value="1"/>
</dbReference>
<dbReference type="GO" id="GO:0005840">
    <property type="term" value="C:ribosome"/>
    <property type="evidence" value="ECO:0007669"/>
    <property type="project" value="UniProtKB-KW"/>
</dbReference>
<evidence type="ECO:0000313" key="8">
    <source>
        <dbReference type="Proteomes" id="UP000317093"/>
    </source>
</evidence>
<keyword evidence="4 5" id="KW-0694">RNA-binding</keyword>
<keyword evidence="3 4" id="KW-0687">Ribonucleoprotein</keyword>
<evidence type="ECO:0000256" key="2">
    <source>
        <dbReference type="ARBA" id="ARBA00022980"/>
    </source>
</evidence>
<evidence type="ECO:0000256" key="4">
    <source>
        <dbReference type="HAMAP-Rule" id="MF_01363"/>
    </source>
</evidence>